<reference evidence="2 3" key="2">
    <citation type="submission" date="2018-11" db="EMBL/GenBank/DDBJ databases">
        <authorList>
            <consortium name="Pathogen Informatics"/>
        </authorList>
    </citation>
    <scope>NUCLEOTIDE SEQUENCE [LARGE SCALE GENOMIC DNA]</scope>
</reference>
<reference evidence="4" key="1">
    <citation type="submission" date="2017-02" db="UniProtKB">
        <authorList>
            <consortium name="WormBaseParasite"/>
        </authorList>
    </citation>
    <scope>IDENTIFICATION</scope>
</reference>
<sequence>MSEADENNGEALVDSCQVEENGSSTEEIATNFSEKPSSSKLEELFDDRYTMANEEFVKICKGFDPVVCIPSFHSKQRRNFDNNGGNRRGGWGRGRGDWRGGRGDWRGGRGDHRNGRGHYQGGRGDGQWNNDRREQKRPWNDRRDDGPPDRRPRY</sequence>
<feature type="compositionally biased region" description="Basic and acidic residues" evidence="1">
    <location>
        <begin position="94"/>
        <end position="114"/>
    </location>
</feature>
<evidence type="ECO:0000313" key="2">
    <source>
        <dbReference type="EMBL" id="VDL62808.1"/>
    </source>
</evidence>
<dbReference type="OMA" id="NQNRGGW"/>
<feature type="compositionally biased region" description="Polar residues" evidence="1">
    <location>
        <begin position="18"/>
        <end position="32"/>
    </location>
</feature>
<protein>
    <submittedName>
        <fullName evidence="4">RRM domain-containing protein</fullName>
    </submittedName>
</protein>
<evidence type="ECO:0000313" key="3">
    <source>
        <dbReference type="Proteomes" id="UP000271162"/>
    </source>
</evidence>
<keyword evidence="3" id="KW-1185">Reference proteome</keyword>
<dbReference type="STRING" id="27835.A0A0N4XCX0"/>
<dbReference type="Proteomes" id="UP000271162">
    <property type="component" value="Unassembled WGS sequence"/>
</dbReference>
<dbReference type="EMBL" id="UYSL01000116">
    <property type="protein sequence ID" value="VDL62808.1"/>
    <property type="molecule type" value="Genomic_DNA"/>
</dbReference>
<dbReference type="WBParaSite" id="NBR_0000032601-mRNA-1">
    <property type="protein sequence ID" value="NBR_0000032601-mRNA-1"/>
    <property type="gene ID" value="NBR_0000032601"/>
</dbReference>
<feature type="region of interest" description="Disordered" evidence="1">
    <location>
        <begin position="75"/>
        <end position="154"/>
    </location>
</feature>
<organism evidence="4">
    <name type="scientific">Nippostrongylus brasiliensis</name>
    <name type="common">Rat hookworm</name>
    <dbReference type="NCBI Taxonomy" id="27835"/>
    <lineage>
        <taxon>Eukaryota</taxon>
        <taxon>Metazoa</taxon>
        <taxon>Ecdysozoa</taxon>
        <taxon>Nematoda</taxon>
        <taxon>Chromadorea</taxon>
        <taxon>Rhabditida</taxon>
        <taxon>Rhabditina</taxon>
        <taxon>Rhabditomorpha</taxon>
        <taxon>Strongyloidea</taxon>
        <taxon>Heligmosomidae</taxon>
        <taxon>Nippostrongylus</taxon>
    </lineage>
</organism>
<evidence type="ECO:0000313" key="4">
    <source>
        <dbReference type="WBParaSite" id="NBR_0000032601-mRNA-1"/>
    </source>
</evidence>
<proteinExistence type="predicted"/>
<accession>A0A0N4XCX0</accession>
<feature type="region of interest" description="Disordered" evidence="1">
    <location>
        <begin position="1"/>
        <end position="37"/>
    </location>
</feature>
<evidence type="ECO:0000256" key="1">
    <source>
        <dbReference type="SAM" id="MobiDB-lite"/>
    </source>
</evidence>
<feature type="compositionally biased region" description="Basic and acidic residues" evidence="1">
    <location>
        <begin position="130"/>
        <end position="154"/>
    </location>
</feature>
<dbReference type="AlphaFoldDB" id="A0A0N4XCX0"/>
<name>A0A0N4XCX0_NIPBR</name>
<gene>
    <name evidence="2" type="ORF">NBR_LOCUS327</name>
</gene>